<evidence type="ECO:0000256" key="1">
    <source>
        <dbReference type="HAMAP-Rule" id="MF_01503"/>
    </source>
</evidence>
<dbReference type="Pfam" id="PF04025">
    <property type="entry name" value="RemA-like"/>
    <property type="match status" value="1"/>
</dbReference>
<protein>
    <recommendedName>
        <fullName evidence="1">Putative regulatory protein HXX08_05620</fullName>
    </recommendedName>
</protein>
<evidence type="ECO:0000313" key="5">
    <source>
        <dbReference type="Proteomes" id="UP000521676"/>
    </source>
</evidence>
<evidence type="ECO:0000313" key="3">
    <source>
        <dbReference type="EMBL" id="NWJ45341.1"/>
    </source>
</evidence>
<dbReference type="InterPro" id="IPR007169">
    <property type="entry name" value="RemA-like"/>
</dbReference>
<dbReference type="PANTHER" id="PTHR38449:SF1">
    <property type="entry name" value="REGULATORY PROTEIN SSL2874-RELATED"/>
    <property type="match status" value="1"/>
</dbReference>
<dbReference type="NCBIfam" id="NF003315">
    <property type="entry name" value="PRK04323.1"/>
    <property type="match status" value="1"/>
</dbReference>
<keyword evidence="6" id="KW-1185">Reference proteome</keyword>
<dbReference type="PANTHER" id="PTHR38449">
    <property type="entry name" value="REGULATORY PROTEIN TM_1690-RELATED"/>
    <property type="match status" value="1"/>
</dbReference>
<dbReference type="EMBL" id="CP128399">
    <property type="protein sequence ID" value="WJW67214.1"/>
    <property type="molecule type" value="Genomic_DNA"/>
</dbReference>
<comment type="similarity">
    <text evidence="1">Belongs to the RemA family.</text>
</comment>
<dbReference type="HAMAP" id="MF_01503">
    <property type="entry name" value="RemA"/>
    <property type="match status" value="1"/>
</dbReference>
<reference evidence="3 5" key="1">
    <citation type="submission" date="2020-06" db="EMBL/GenBank/DDBJ databases">
        <title>Anoxygenic phototrophic Chloroflexota member uses a Type I reaction center.</title>
        <authorList>
            <person name="Tsuji J.M."/>
            <person name="Shaw N.A."/>
            <person name="Nagashima S."/>
            <person name="Venkiteswaran J."/>
            <person name="Schiff S.L."/>
            <person name="Hanada S."/>
            <person name="Tank M."/>
            <person name="Neufeld J.D."/>
        </authorList>
    </citation>
    <scope>NUCLEOTIDE SEQUENCE [LARGE SCALE GENOMIC DNA]</scope>
    <source>
        <strain evidence="3">L227-S17</strain>
    </source>
</reference>
<organism evidence="3 5">
    <name type="scientific">Candidatus Chlorohelix allophototropha</name>
    <dbReference type="NCBI Taxonomy" id="3003348"/>
    <lineage>
        <taxon>Bacteria</taxon>
        <taxon>Bacillati</taxon>
        <taxon>Chloroflexota</taxon>
        <taxon>Chloroflexia</taxon>
        <taxon>Candidatus Chloroheliales</taxon>
        <taxon>Candidatus Chloroheliaceae</taxon>
        <taxon>Candidatus Chlorohelix</taxon>
    </lineage>
</organism>
<gene>
    <name evidence="3" type="ORF">HXX08_05620</name>
    <name evidence="4" type="ORF">OZ401_000472</name>
</gene>
<dbReference type="EMBL" id="JACATZ010000001">
    <property type="protein sequence ID" value="NWJ45341.1"/>
    <property type="molecule type" value="Genomic_DNA"/>
</dbReference>
<name>A0A8T7M179_9CHLR</name>
<accession>A0A8T7M179</accession>
<dbReference type="Proteomes" id="UP001431572">
    <property type="component" value="Chromosome 1"/>
</dbReference>
<evidence type="ECO:0000313" key="6">
    <source>
        <dbReference type="Proteomes" id="UP001431572"/>
    </source>
</evidence>
<proteinExistence type="inferred from homology"/>
<sequence>MKTSAGNEPQEGEINQPALYRNTPRLPDPEFVSVGFGGQVAMNRVLALLTPDTAPVRRLLHDARDKGLLIDATYGRKTRAVLVLDTGHVLAAALTPDTITGRYQQKQSR</sequence>
<dbReference type="AlphaFoldDB" id="A0A8T7M179"/>
<feature type="region of interest" description="Disordered" evidence="2">
    <location>
        <begin position="1"/>
        <end position="24"/>
    </location>
</feature>
<evidence type="ECO:0000256" key="2">
    <source>
        <dbReference type="SAM" id="MobiDB-lite"/>
    </source>
</evidence>
<dbReference type="Proteomes" id="UP000521676">
    <property type="component" value="Unassembled WGS sequence"/>
</dbReference>
<evidence type="ECO:0000313" key="4">
    <source>
        <dbReference type="EMBL" id="WJW67214.1"/>
    </source>
</evidence>
<reference evidence="4" key="2">
    <citation type="journal article" date="2024" name="Nature">
        <title>Anoxygenic phototroph of the Chloroflexota uses a type I reaction centre.</title>
        <authorList>
            <person name="Tsuji J.M."/>
            <person name="Shaw N.A."/>
            <person name="Nagashima S."/>
            <person name="Venkiteswaran J.J."/>
            <person name="Schiff S.L."/>
            <person name="Watanabe T."/>
            <person name="Fukui M."/>
            <person name="Hanada S."/>
            <person name="Tank M."/>
            <person name="Neufeld J.D."/>
        </authorList>
    </citation>
    <scope>NUCLEOTIDE SEQUENCE</scope>
    <source>
        <strain evidence="4">L227-S17</strain>
    </source>
</reference>